<feature type="region of interest" description="Disordered" evidence="2">
    <location>
        <begin position="327"/>
        <end position="355"/>
    </location>
</feature>
<dbReference type="CDD" id="cd01131">
    <property type="entry name" value="PilT"/>
    <property type="match status" value="1"/>
</dbReference>
<dbReference type="AlphaFoldDB" id="A0A523WC23"/>
<dbReference type="Gene3D" id="3.30.450.90">
    <property type="match status" value="1"/>
</dbReference>
<dbReference type="NCBIfam" id="TIGR01420">
    <property type="entry name" value="pilT_fam"/>
    <property type="match status" value="1"/>
</dbReference>
<dbReference type="Pfam" id="PF00437">
    <property type="entry name" value="T2SSE"/>
    <property type="match status" value="1"/>
</dbReference>
<proteinExistence type="inferred from homology"/>
<gene>
    <name evidence="4" type="ORF">E3J48_00935</name>
</gene>
<reference evidence="4 5" key="1">
    <citation type="submission" date="2019-03" db="EMBL/GenBank/DDBJ databases">
        <title>Metabolic potential of uncultured bacteria and archaea associated with petroleum seepage in deep-sea sediments.</title>
        <authorList>
            <person name="Dong X."/>
            <person name="Hubert C."/>
        </authorList>
    </citation>
    <scope>NUCLEOTIDE SEQUENCE [LARGE SCALE GENOMIC DNA]</scope>
    <source>
        <strain evidence="4">E29_bin52</strain>
    </source>
</reference>
<dbReference type="PROSITE" id="PS00662">
    <property type="entry name" value="T2SP_E"/>
    <property type="match status" value="1"/>
</dbReference>
<accession>A0A523WC23</accession>
<evidence type="ECO:0000256" key="2">
    <source>
        <dbReference type="SAM" id="MobiDB-lite"/>
    </source>
</evidence>
<dbReference type="Proteomes" id="UP000319130">
    <property type="component" value="Unassembled WGS sequence"/>
</dbReference>
<sequence>MDIQSLLSETEKRNASDLHIIAGASPGFRINGELVYLHGVKLSSEMTKNLIYGLLTDEQKEAFEEKGCLDFSFSFSEVRFRVNVHRQMGTVAAALRLLPINPPAFQELGLPEVILQLALKPSGLVLVTGPTGSGKSTTLAAMINHINKNLSVHIITIEDPVEYLHPHQKAMVEQIELGADTPSFAQALKYSLRQDPDVILIGEMRDLETIGTAVTAAETGHLVLATLHTRDAPQTVNRIIDVFPSHQQTQIRHQLASSLRGVISQTLLLRKDRSGRVPATEILINTTAIANMIRSQKTHQILSSIETGTKHGMRTMTGSLRELTEKGIIGPQPDLQQAYKGTMGTDERTSEDSPF</sequence>
<dbReference type="InterPro" id="IPR027417">
    <property type="entry name" value="P-loop_NTPase"/>
</dbReference>
<evidence type="ECO:0000256" key="1">
    <source>
        <dbReference type="ARBA" id="ARBA00006611"/>
    </source>
</evidence>
<protein>
    <submittedName>
        <fullName evidence="4">Type IV pilus twitching motility protein PilT</fullName>
    </submittedName>
</protein>
<feature type="compositionally biased region" description="Basic and acidic residues" evidence="2">
    <location>
        <begin position="345"/>
        <end position="355"/>
    </location>
</feature>
<feature type="domain" description="Bacterial type II secretion system protein E" evidence="3">
    <location>
        <begin position="192"/>
        <end position="206"/>
    </location>
</feature>
<dbReference type="InterPro" id="IPR050921">
    <property type="entry name" value="T4SS_GSP_E_ATPase"/>
</dbReference>
<dbReference type="EMBL" id="SOIZ01000047">
    <property type="protein sequence ID" value="TET64573.1"/>
    <property type="molecule type" value="Genomic_DNA"/>
</dbReference>
<dbReference type="GO" id="GO:0016887">
    <property type="term" value="F:ATP hydrolysis activity"/>
    <property type="evidence" value="ECO:0007669"/>
    <property type="project" value="InterPro"/>
</dbReference>
<evidence type="ECO:0000313" key="4">
    <source>
        <dbReference type="EMBL" id="TET64573.1"/>
    </source>
</evidence>
<dbReference type="Gene3D" id="3.40.50.300">
    <property type="entry name" value="P-loop containing nucleotide triphosphate hydrolases"/>
    <property type="match status" value="1"/>
</dbReference>
<evidence type="ECO:0000259" key="3">
    <source>
        <dbReference type="PROSITE" id="PS00662"/>
    </source>
</evidence>
<dbReference type="GO" id="GO:0005524">
    <property type="term" value="F:ATP binding"/>
    <property type="evidence" value="ECO:0007669"/>
    <property type="project" value="InterPro"/>
</dbReference>
<comment type="caution">
    <text evidence="4">The sequence shown here is derived from an EMBL/GenBank/DDBJ whole genome shotgun (WGS) entry which is preliminary data.</text>
</comment>
<dbReference type="SUPFAM" id="SSF52540">
    <property type="entry name" value="P-loop containing nucleoside triphosphate hydrolases"/>
    <property type="match status" value="1"/>
</dbReference>
<comment type="similarity">
    <text evidence="1">Belongs to the GSP E family.</text>
</comment>
<dbReference type="InterPro" id="IPR001482">
    <property type="entry name" value="T2SS/T4SS_dom"/>
</dbReference>
<dbReference type="SMART" id="SM00382">
    <property type="entry name" value="AAA"/>
    <property type="match status" value="1"/>
</dbReference>
<dbReference type="PANTHER" id="PTHR30486">
    <property type="entry name" value="TWITCHING MOTILITY PROTEIN PILT"/>
    <property type="match status" value="1"/>
</dbReference>
<name>A0A523WC23_UNCAE</name>
<evidence type="ECO:0000313" key="5">
    <source>
        <dbReference type="Proteomes" id="UP000319130"/>
    </source>
</evidence>
<dbReference type="InterPro" id="IPR003593">
    <property type="entry name" value="AAA+_ATPase"/>
</dbReference>
<dbReference type="InterPro" id="IPR006321">
    <property type="entry name" value="PilT/PilU"/>
</dbReference>
<organism evidence="4 5">
    <name type="scientific">Aerophobetes bacterium</name>
    <dbReference type="NCBI Taxonomy" id="2030807"/>
    <lineage>
        <taxon>Bacteria</taxon>
        <taxon>Candidatus Aerophobota</taxon>
    </lineage>
</organism>